<reference evidence="2 3" key="1">
    <citation type="submission" date="2018-04" db="EMBL/GenBank/DDBJ databases">
        <authorList>
            <person name="Vogel A."/>
        </authorList>
    </citation>
    <scope>NUCLEOTIDE SEQUENCE [LARGE SCALE GENOMIC DNA]</scope>
</reference>
<protein>
    <submittedName>
        <fullName evidence="2">Uncharacterized protein</fullName>
    </submittedName>
</protein>
<feature type="region of interest" description="Disordered" evidence="1">
    <location>
        <begin position="235"/>
        <end position="255"/>
    </location>
</feature>
<organism evidence="2 3">
    <name type="scientific">Cuscuta campestris</name>
    <dbReference type="NCBI Taxonomy" id="132261"/>
    <lineage>
        <taxon>Eukaryota</taxon>
        <taxon>Viridiplantae</taxon>
        <taxon>Streptophyta</taxon>
        <taxon>Embryophyta</taxon>
        <taxon>Tracheophyta</taxon>
        <taxon>Spermatophyta</taxon>
        <taxon>Magnoliopsida</taxon>
        <taxon>eudicotyledons</taxon>
        <taxon>Gunneridae</taxon>
        <taxon>Pentapetalae</taxon>
        <taxon>asterids</taxon>
        <taxon>lamiids</taxon>
        <taxon>Solanales</taxon>
        <taxon>Convolvulaceae</taxon>
        <taxon>Cuscuteae</taxon>
        <taxon>Cuscuta</taxon>
        <taxon>Cuscuta subgen. Grammica</taxon>
        <taxon>Cuscuta sect. Cleistogrammica</taxon>
    </lineage>
</organism>
<dbReference type="Proteomes" id="UP000595140">
    <property type="component" value="Unassembled WGS sequence"/>
</dbReference>
<evidence type="ECO:0000256" key="1">
    <source>
        <dbReference type="SAM" id="MobiDB-lite"/>
    </source>
</evidence>
<dbReference type="AlphaFoldDB" id="A0A484M1V6"/>
<name>A0A484M1V6_9ASTE</name>
<evidence type="ECO:0000313" key="2">
    <source>
        <dbReference type="EMBL" id="VFQ82810.1"/>
    </source>
</evidence>
<keyword evidence="3" id="KW-1185">Reference proteome</keyword>
<accession>A0A484M1V6</accession>
<evidence type="ECO:0000313" key="3">
    <source>
        <dbReference type="Proteomes" id="UP000595140"/>
    </source>
</evidence>
<gene>
    <name evidence="2" type="ORF">CCAM_LOCUS24586</name>
</gene>
<sequence>MQQTKAESQYLPGSTTSSCVNLAIAIPSMHSIGVVDLIKFSDMEIGILDRKCQRQDIAVEPRLEFQKHLEQRCRLLYIDVQPKPKENAFGRKFLDSNVDPITAMSSHFHPSKSGLNSDVQSWVRWIDQGADGTSSTYDAERHEVATPGNEAEAGCLFPPDMNFRNFGMPTKKFTALAGFSSSQPASTDFHLENMGATSRLIPIQDDTVEIVFEDERHPSQERLEKSLGCEMEKKMKEHRGEKRSSDALLGSSSKKVRRDPRMMSLSVEDLGLEMLCDFVRPGRKRRNGGKVTQMEGEVARLKEEWELKEASFPAEAAEWAREHLEELIPSRESAMDFSKVLFQVLKGRTMIEDLGSYEFQMGQMKERATTHKVLAERDSSFNYEAYGLLEIPEEEHVPPFPLTDLNLLMQFF</sequence>
<feature type="compositionally biased region" description="Basic and acidic residues" evidence="1">
    <location>
        <begin position="235"/>
        <end position="245"/>
    </location>
</feature>
<dbReference type="PROSITE" id="PS51257">
    <property type="entry name" value="PROKAR_LIPOPROTEIN"/>
    <property type="match status" value="1"/>
</dbReference>
<dbReference type="EMBL" id="OOIL02002436">
    <property type="protein sequence ID" value="VFQ82810.1"/>
    <property type="molecule type" value="Genomic_DNA"/>
</dbReference>
<proteinExistence type="predicted"/>